<proteinExistence type="predicted"/>
<dbReference type="Proteomes" id="UP000196118">
    <property type="component" value="Chromosome"/>
</dbReference>
<dbReference type="Pfam" id="PF00248">
    <property type="entry name" value="Aldo_ket_red"/>
    <property type="match status" value="1"/>
</dbReference>
<accession>A0A1Y0VPJ3</accession>
<dbReference type="AlphaFoldDB" id="A0A1Y0VPJ3"/>
<dbReference type="SUPFAM" id="SSF51430">
    <property type="entry name" value="NAD(P)-linked oxidoreductase"/>
    <property type="match status" value="1"/>
</dbReference>
<evidence type="ECO:0000313" key="3">
    <source>
        <dbReference type="EMBL" id="ARW20080.1"/>
    </source>
</evidence>
<keyword evidence="1 3" id="KW-0560">Oxidoreductase</keyword>
<evidence type="ECO:0000259" key="2">
    <source>
        <dbReference type="Pfam" id="PF00248"/>
    </source>
</evidence>
<dbReference type="InterPro" id="IPR020471">
    <property type="entry name" value="AKR"/>
</dbReference>
<dbReference type="InterPro" id="IPR050791">
    <property type="entry name" value="Aldo-Keto_reductase"/>
</dbReference>
<dbReference type="EMBL" id="CP021474">
    <property type="protein sequence ID" value="ARW20080.1"/>
    <property type="molecule type" value="Genomic_DNA"/>
</dbReference>
<dbReference type="PANTHER" id="PTHR43625">
    <property type="entry name" value="AFLATOXIN B1 ALDEHYDE REDUCTASE"/>
    <property type="match status" value="1"/>
</dbReference>
<sequence>MTKQTFEFDSELEVNRLGFGAMQLPGTGVWGPSTDEENAVAVVKAVLNSDVNFIDTADSYGPFYANLYIKAALKDYQGPHKLIASKVGFTRPGPNQWSVVGDPDYLRQQVELNLRTLGLDSIDLMQLHRVDPRFPIEEQVGVLADMQKEGKILHIGLSQVTVEQIKQAQAVAKIASVQNRYNLIERDDEDVLQYAEENHMAFIPWFPLATGRLAQEEHGILSQIANNHLATPSQIALAWLLQKSDVILPIPGTSNIQHFESNIQAAYITLSDAEFNALEQL</sequence>
<dbReference type="InterPro" id="IPR023210">
    <property type="entry name" value="NADP_OxRdtase_dom"/>
</dbReference>
<reference evidence="3" key="1">
    <citation type="submission" date="2017-05" db="EMBL/GenBank/DDBJ databases">
        <title>Genome sequence of Pediococcus pentosaceus strain SRCM100892.</title>
        <authorList>
            <person name="Cho S.H."/>
        </authorList>
    </citation>
    <scope>NUCLEOTIDE SEQUENCE [LARGE SCALE GENOMIC DNA]</scope>
    <source>
        <strain evidence="3">SRCM100892</strain>
    </source>
</reference>
<feature type="domain" description="NADP-dependent oxidoreductase" evidence="2">
    <location>
        <begin position="16"/>
        <end position="280"/>
    </location>
</feature>
<dbReference type="Gene3D" id="3.20.20.100">
    <property type="entry name" value="NADP-dependent oxidoreductase domain"/>
    <property type="match status" value="1"/>
</dbReference>
<dbReference type="InterPro" id="IPR036812">
    <property type="entry name" value="NAD(P)_OxRdtase_dom_sf"/>
</dbReference>
<organism evidence="3">
    <name type="scientific">Pediococcus pentosaceus</name>
    <dbReference type="NCBI Taxonomy" id="1255"/>
    <lineage>
        <taxon>Bacteria</taxon>
        <taxon>Bacillati</taxon>
        <taxon>Bacillota</taxon>
        <taxon>Bacilli</taxon>
        <taxon>Lactobacillales</taxon>
        <taxon>Lactobacillaceae</taxon>
        <taxon>Pediococcus</taxon>
    </lineage>
</organism>
<dbReference type="EC" id="1.-.-.-" evidence="3"/>
<name>A0A1Y0VPJ3_PEDPE</name>
<dbReference type="PRINTS" id="PR00069">
    <property type="entry name" value="ALDKETRDTASE"/>
</dbReference>
<protein>
    <submittedName>
        <fullName evidence="3">Putative oxidoreductase</fullName>
        <ecNumber evidence="3">1.-.-.-</ecNumber>
    </submittedName>
</protein>
<dbReference type="GO" id="GO:0016491">
    <property type="term" value="F:oxidoreductase activity"/>
    <property type="evidence" value="ECO:0007669"/>
    <property type="project" value="UniProtKB-KW"/>
</dbReference>
<dbReference type="PANTHER" id="PTHR43625:SF40">
    <property type="entry name" value="ALDO-KETO REDUCTASE YAKC [NADP(+)]"/>
    <property type="match status" value="1"/>
</dbReference>
<dbReference type="GO" id="GO:0005737">
    <property type="term" value="C:cytoplasm"/>
    <property type="evidence" value="ECO:0007669"/>
    <property type="project" value="TreeGrafter"/>
</dbReference>
<gene>
    <name evidence="3" type="ORF">S100892_01509</name>
</gene>
<dbReference type="CDD" id="cd19088">
    <property type="entry name" value="AKR_AKR13B1"/>
    <property type="match status" value="1"/>
</dbReference>
<evidence type="ECO:0000256" key="1">
    <source>
        <dbReference type="ARBA" id="ARBA00023002"/>
    </source>
</evidence>